<reference evidence="4 5" key="1">
    <citation type="submission" date="2016-10" db="EMBL/GenBank/DDBJ databases">
        <authorList>
            <person name="de Groot N.N."/>
        </authorList>
    </citation>
    <scope>NUCLEOTIDE SEQUENCE [LARGE SCALE GENOMIC DNA]</scope>
    <source>
        <strain evidence="4 5">DSM 13305</strain>
    </source>
</reference>
<dbReference type="SMART" id="SM00909">
    <property type="entry name" value="Germane"/>
    <property type="match status" value="1"/>
</dbReference>
<sequence>MKPLRCSGRLKILFISLLCLGLLAGCSQQTVPPETSSGVEQSQTEKSAGQATGPNGQVQAGTMRLTIYHASKDAEHLVPEVHTVPQSTHPAQTALELLLAGTKNKELTAVIPAGTKLRSITVKDHIAYPDFTDKLIKDNRGGSASEILIVGAIVDTLTEFPEIQKVRILVEGKPIDTISGHLDLSQPLGRSEDIIKR</sequence>
<dbReference type="OrthoDB" id="9809406at2"/>
<organism evidence="4 5">
    <name type="scientific">Propionispora vibrioides</name>
    <dbReference type="NCBI Taxonomy" id="112903"/>
    <lineage>
        <taxon>Bacteria</taxon>
        <taxon>Bacillati</taxon>
        <taxon>Bacillota</taxon>
        <taxon>Negativicutes</taxon>
        <taxon>Selenomonadales</taxon>
        <taxon>Sporomusaceae</taxon>
        <taxon>Propionispora</taxon>
    </lineage>
</organism>
<evidence type="ECO:0000313" key="4">
    <source>
        <dbReference type="EMBL" id="SEO88864.1"/>
    </source>
</evidence>
<dbReference type="AlphaFoldDB" id="A0A1H8TE45"/>
<evidence type="ECO:0000313" key="5">
    <source>
        <dbReference type="Proteomes" id="UP000198847"/>
    </source>
</evidence>
<gene>
    <name evidence="4" type="ORF">SAMN04490178_106125</name>
</gene>
<dbReference type="Proteomes" id="UP000198847">
    <property type="component" value="Unassembled WGS sequence"/>
</dbReference>
<name>A0A1H8TE45_9FIRM</name>
<dbReference type="RefSeq" id="WP_091745261.1">
    <property type="nucleotide sequence ID" value="NZ_FODY01000006.1"/>
</dbReference>
<accession>A0A1H8TE45</accession>
<dbReference type="EMBL" id="FODY01000006">
    <property type="protein sequence ID" value="SEO88864.1"/>
    <property type="molecule type" value="Genomic_DNA"/>
</dbReference>
<keyword evidence="5" id="KW-1185">Reference proteome</keyword>
<feature type="signal peptide" evidence="2">
    <location>
        <begin position="1"/>
        <end position="24"/>
    </location>
</feature>
<feature type="domain" description="GerMN" evidence="3">
    <location>
        <begin position="91"/>
        <end position="179"/>
    </location>
</feature>
<dbReference type="PROSITE" id="PS51257">
    <property type="entry name" value="PROKAR_LIPOPROTEIN"/>
    <property type="match status" value="1"/>
</dbReference>
<evidence type="ECO:0000259" key="3">
    <source>
        <dbReference type="SMART" id="SM00909"/>
    </source>
</evidence>
<dbReference type="STRING" id="112903.SAMN04490178_106125"/>
<evidence type="ECO:0000256" key="2">
    <source>
        <dbReference type="SAM" id="SignalP"/>
    </source>
</evidence>
<dbReference type="InterPro" id="IPR019606">
    <property type="entry name" value="GerMN"/>
</dbReference>
<dbReference type="Pfam" id="PF10646">
    <property type="entry name" value="Germane"/>
    <property type="match status" value="1"/>
</dbReference>
<evidence type="ECO:0000256" key="1">
    <source>
        <dbReference type="SAM" id="MobiDB-lite"/>
    </source>
</evidence>
<protein>
    <submittedName>
        <fullName evidence="4">Sporulation and spore germination</fullName>
    </submittedName>
</protein>
<keyword evidence="2" id="KW-0732">Signal</keyword>
<feature type="chain" id="PRO_5038980694" evidence="2">
    <location>
        <begin position="25"/>
        <end position="197"/>
    </location>
</feature>
<proteinExistence type="predicted"/>
<feature type="region of interest" description="Disordered" evidence="1">
    <location>
        <begin position="31"/>
        <end position="57"/>
    </location>
</feature>